<evidence type="ECO:0000313" key="3">
    <source>
        <dbReference type="EnsemblMetazoa" id="ISCW007078-PA"/>
    </source>
</evidence>
<organism>
    <name type="scientific">Ixodes scapularis</name>
    <name type="common">Black-legged tick</name>
    <name type="synonym">Deer tick</name>
    <dbReference type="NCBI Taxonomy" id="6945"/>
    <lineage>
        <taxon>Eukaryota</taxon>
        <taxon>Metazoa</taxon>
        <taxon>Ecdysozoa</taxon>
        <taxon>Arthropoda</taxon>
        <taxon>Chelicerata</taxon>
        <taxon>Arachnida</taxon>
        <taxon>Acari</taxon>
        <taxon>Parasitiformes</taxon>
        <taxon>Ixodida</taxon>
        <taxon>Ixodoidea</taxon>
        <taxon>Ixodidae</taxon>
        <taxon>Ixodinae</taxon>
        <taxon>Ixodes</taxon>
    </lineage>
</organism>
<name>B7PSN1_IXOSC</name>
<keyword evidence="1" id="KW-0812">Transmembrane</keyword>
<feature type="transmembrane region" description="Helical" evidence="1">
    <location>
        <begin position="43"/>
        <end position="60"/>
    </location>
</feature>
<dbReference type="HOGENOM" id="CLU_2925173_0_0_1"/>
<reference evidence="2 4" key="1">
    <citation type="submission" date="2008-03" db="EMBL/GenBank/DDBJ databases">
        <title>Annotation of Ixodes scapularis.</title>
        <authorList>
            <consortium name="Ixodes scapularis Genome Project Consortium"/>
            <person name="Caler E."/>
            <person name="Hannick L.I."/>
            <person name="Bidwell S."/>
            <person name="Joardar V."/>
            <person name="Thiagarajan M."/>
            <person name="Amedeo P."/>
            <person name="Galinsky K.J."/>
            <person name="Schobel S."/>
            <person name="Inman J."/>
            <person name="Hostetler J."/>
            <person name="Miller J."/>
            <person name="Hammond M."/>
            <person name="Megy K."/>
            <person name="Lawson D."/>
            <person name="Kodira C."/>
            <person name="Sutton G."/>
            <person name="Meyer J."/>
            <person name="Hill C.A."/>
            <person name="Birren B."/>
            <person name="Nene V."/>
            <person name="Collins F."/>
            <person name="Alarcon-Chaidez F."/>
            <person name="Wikel S."/>
            <person name="Strausberg R."/>
        </authorList>
    </citation>
    <scope>NUCLEOTIDE SEQUENCE [LARGE SCALE GENOMIC DNA]</scope>
    <source>
        <strain evidence="4">Wikel</strain>
        <strain evidence="2">Wikel colony</strain>
    </source>
</reference>
<protein>
    <submittedName>
        <fullName evidence="2 3">Uncharacterized protein</fullName>
    </submittedName>
</protein>
<evidence type="ECO:0000313" key="4">
    <source>
        <dbReference type="Proteomes" id="UP000001555"/>
    </source>
</evidence>
<dbReference type="VEuPathDB" id="VectorBase:ISCW007078"/>
<dbReference type="InParanoid" id="B7PSN1"/>
<keyword evidence="1" id="KW-0472">Membrane</keyword>
<dbReference type="EnsemblMetazoa" id="ISCW007078-RA">
    <property type="protein sequence ID" value="ISCW007078-PA"/>
    <property type="gene ID" value="ISCW007078"/>
</dbReference>
<proteinExistence type="predicted"/>
<dbReference type="EMBL" id="ABJB010718560">
    <property type="status" value="NOT_ANNOTATED_CDS"/>
    <property type="molecule type" value="Genomic_DNA"/>
</dbReference>
<dbReference type="AlphaFoldDB" id="B7PSN1"/>
<dbReference type="PaxDb" id="6945-B7PSN1"/>
<accession>B7PSN1</accession>
<dbReference type="Proteomes" id="UP000001555">
    <property type="component" value="Unassembled WGS sequence"/>
</dbReference>
<keyword evidence="4" id="KW-1185">Reference proteome</keyword>
<keyword evidence="1" id="KW-1133">Transmembrane helix</keyword>
<reference evidence="3" key="2">
    <citation type="submission" date="2020-05" db="UniProtKB">
        <authorList>
            <consortium name="EnsemblMetazoa"/>
        </authorList>
    </citation>
    <scope>IDENTIFICATION</scope>
    <source>
        <strain evidence="3">wikel</strain>
    </source>
</reference>
<dbReference type="EMBL" id="DS779597">
    <property type="protein sequence ID" value="EEC09603.1"/>
    <property type="molecule type" value="Genomic_DNA"/>
</dbReference>
<evidence type="ECO:0000256" key="1">
    <source>
        <dbReference type="SAM" id="Phobius"/>
    </source>
</evidence>
<dbReference type="EMBL" id="ABJB010444635">
    <property type="status" value="NOT_ANNOTATED_CDS"/>
    <property type="molecule type" value="Genomic_DNA"/>
</dbReference>
<evidence type="ECO:0000313" key="2">
    <source>
        <dbReference type="EMBL" id="EEC09603.1"/>
    </source>
</evidence>
<gene>
    <name evidence="2" type="ORF">IscW_ISCW007078</name>
</gene>
<sequence length="61" mass="6504">MVQGAYAGQSIKIAPPYMVSKTPIKVGVPIYSRLTRNAATTRTASWIMALATALLARILVA</sequence>